<dbReference type="EMBL" id="JBICCN010000113">
    <property type="protein sequence ID" value="KAL3093042.1"/>
    <property type="molecule type" value="Genomic_DNA"/>
</dbReference>
<dbReference type="InterPro" id="IPR008139">
    <property type="entry name" value="SaposinB_dom"/>
</dbReference>
<organism evidence="4 5">
    <name type="scientific">Heterodera schachtii</name>
    <name type="common">Sugarbeet cyst nematode worm</name>
    <name type="synonym">Tylenchus schachtii</name>
    <dbReference type="NCBI Taxonomy" id="97005"/>
    <lineage>
        <taxon>Eukaryota</taxon>
        <taxon>Metazoa</taxon>
        <taxon>Ecdysozoa</taxon>
        <taxon>Nematoda</taxon>
        <taxon>Chromadorea</taxon>
        <taxon>Rhabditida</taxon>
        <taxon>Tylenchina</taxon>
        <taxon>Tylenchomorpha</taxon>
        <taxon>Tylenchoidea</taxon>
        <taxon>Heteroderidae</taxon>
        <taxon>Heteroderinae</taxon>
        <taxon>Heterodera</taxon>
    </lineage>
</organism>
<accession>A0ABD2JQY4</accession>
<dbReference type="Pfam" id="PF00651">
    <property type="entry name" value="BTB"/>
    <property type="match status" value="1"/>
</dbReference>
<evidence type="ECO:0000259" key="2">
    <source>
        <dbReference type="PROSITE" id="PS50015"/>
    </source>
</evidence>
<evidence type="ECO:0000259" key="3">
    <source>
        <dbReference type="PROSITE" id="PS50097"/>
    </source>
</evidence>
<dbReference type="SMART" id="SM00225">
    <property type="entry name" value="BTB"/>
    <property type="match status" value="1"/>
</dbReference>
<evidence type="ECO:0000313" key="5">
    <source>
        <dbReference type="Proteomes" id="UP001620645"/>
    </source>
</evidence>
<gene>
    <name evidence="4" type="ORF">niasHS_004431</name>
</gene>
<dbReference type="InterPro" id="IPR000210">
    <property type="entry name" value="BTB/POZ_dom"/>
</dbReference>
<dbReference type="Gene3D" id="3.30.710.10">
    <property type="entry name" value="Potassium Channel Kv1.1, Chain A"/>
    <property type="match status" value="1"/>
</dbReference>
<dbReference type="InterPro" id="IPR011333">
    <property type="entry name" value="SKP1/BTB/POZ_sf"/>
</dbReference>
<dbReference type="AlphaFoldDB" id="A0ABD2JQY4"/>
<dbReference type="PROSITE" id="PS50015">
    <property type="entry name" value="SAP_B"/>
    <property type="match status" value="1"/>
</dbReference>
<keyword evidence="1" id="KW-1015">Disulfide bond</keyword>
<feature type="domain" description="Saposin B-type" evidence="2">
    <location>
        <begin position="520"/>
        <end position="600"/>
    </location>
</feature>
<protein>
    <recommendedName>
        <fullName evidence="6">BTB domain-containing protein</fullName>
    </recommendedName>
</protein>
<dbReference type="SUPFAM" id="SSF54695">
    <property type="entry name" value="POZ domain"/>
    <property type="match status" value="1"/>
</dbReference>
<name>A0ABD2JQY4_HETSC</name>
<dbReference type="InterPro" id="IPR002083">
    <property type="entry name" value="MATH/TRAF_dom"/>
</dbReference>
<dbReference type="SUPFAM" id="SSF49599">
    <property type="entry name" value="TRAF domain-like"/>
    <property type="match status" value="1"/>
</dbReference>
<sequence>MAKLVIDRMKLILSSGEDADVHFLLLPAHKLILKNASDVFGAMFRFDAKKEIAENASANCPVVEVPDVEAAAFKVMLSFIYAGDLSALDGDNAMAVLYAAKKYNIPGLADQCLDVPISNLRNVFFAYAQTRLFDLEDYSNDCLAYIDKNADDLLKSEEFLQIEQKLLFPFGVLTTNEVTGIEQYHRPPNFRGISNGILYPLQFPCHGRISPHGTIVMDIEKFSEFVREAVGSRRYSKTVPIMGFGWRLWAQIRTIIKNRESVFGFYLCCIAPKEDSNLCCVCSATFRILPQNKGEDNLDNSTGTLCDRLINKKKSWLGFNNFISYAILHQMPAELDSHLIFVLISSPKFGNGHFEPEPTIKYVTDKGNFLDDPVELVRLLRQAERGHQKAAEQMSVLRKLIEKQAAAEKGVSFREEKGATYMLNTYLQDLMSKQENGCLCNGTLIFIQEGLRSSFIGGSLGMQIMCNSLLESPITPVECSKMVDTVFQGAVSIALELSSADVFCNLVDKKCNAMTYNKTGPISCAYCRLIHAKAKKVAEYFDGMFAGLKVMCARLEQPDVKEHCEDHVYVITNGIKQIIKFYLDEKEAKKLCKFIFMCKK</sequence>
<keyword evidence="5" id="KW-1185">Reference proteome</keyword>
<dbReference type="PANTHER" id="PTHR45774:SF4">
    <property type="entry name" value="AXUNDEAD, ISOFORM F"/>
    <property type="match status" value="1"/>
</dbReference>
<evidence type="ECO:0008006" key="6">
    <source>
        <dbReference type="Google" id="ProtNLM"/>
    </source>
</evidence>
<feature type="domain" description="BTB" evidence="3">
    <location>
        <begin position="26"/>
        <end position="89"/>
    </location>
</feature>
<evidence type="ECO:0000256" key="1">
    <source>
        <dbReference type="ARBA" id="ARBA00023157"/>
    </source>
</evidence>
<dbReference type="Proteomes" id="UP001620645">
    <property type="component" value="Unassembled WGS sequence"/>
</dbReference>
<proteinExistence type="predicted"/>
<dbReference type="PROSITE" id="PS50097">
    <property type="entry name" value="BTB"/>
    <property type="match status" value="1"/>
</dbReference>
<comment type="caution">
    <text evidence="4">The sequence shown here is derived from an EMBL/GenBank/DDBJ whole genome shotgun (WGS) entry which is preliminary data.</text>
</comment>
<reference evidence="4 5" key="1">
    <citation type="submission" date="2024-10" db="EMBL/GenBank/DDBJ databases">
        <authorList>
            <person name="Kim D."/>
        </authorList>
    </citation>
    <scope>NUCLEOTIDE SEQUENCE [LARGE SCALE GENOMIC DNA]</scope>
    <source>
        <strain evidence="4">Taebaek</strain>
    </source>
</reference>
<dbReference type="Gene3D" id="2.60.210.10">
    <property type="entry name" value="Apoptosis, Tumor Necrosis Factor Receptor Associated Protein 2, Chain A"/>
    <property type="match status" value="1"/>
</dbReference>
<dbReference type="Pfam" id="PF22486">
    <property type="entry name" value="MATH_2"/>
    <property type="match status" value="1"/>
</dbReference>
<evidence type="ECO:0000313" key="4">
    <source>
        <dbReference type="EMBL" id="KAL3093042.1"/>
    </source>
</evidence>
<dbReference type="PANTHER" id="PTHR45774">
    <property type="entry name" value="BTB/POZ DOMAIN-CONTAINING"/>
    <property type="match status" value="1"/>
</dbReference>
<dbReference type="InterPro" id="IPR008974">
    <property type="entry name" value="TRAF-like"/>
</dbReference>